<keyword evidence="9" id="KW-1185">Reference proteome</keyword>
<dbReference type="Pfam" id="PF05257">
    <property type="entry name" value="CHAP"/>
    <property type="match status" value="1"/>
</dbReference>
<dbReference type="InterPro" id="IPR038765">
    <property type="entry name" value="Papain-like_cys_pep_sf"/>
</dbReference>
<reference evidence="9" key="1">
    <citation type="submission" date="2016-06" db="EMBL/GenBank/DDBJ databases">
        <title>Four novel species of enterococci isolated from chicken manure.</title>
        <authorList>
            <person name="Van Tyne D."/>
        </authorList>
    </citation>
    <scope>NUCLEOTIDE SEQUENCE [LARGE SCALE GENOMIC DNA]</scope>
    <source>
        <strain evidence="9">JM9A</strain>
    </source>
</reference>
<dbReference type="EMBL" id="MAEI02000001">
    <property type="protein sequence ID" value="MEO1781878.1"/>
    <property type="molecule type" value="Genomic_DNA"/>
</dbReference>
<feature type="compositionally biased region" description="Low complexity" evidence="6">
    <location>
        <begin position="57"/>
        <end position="67"/>
    </location>
</feature>
<feature type="domain" description="Peptidase C51" evidence="7">
    <location>
        <begin position="486"/>
        <end position="616"/>
    </location>
</feature>
<gene>
    <name evidence="8" type="ORF">BAU18_001467</name>
</gene>
<dbReference type="Proteomes" id="UP001429357">
    <property type="component" value="Unassembled WGS sequence"/>
</dbReference>
<sequence>METPKETKPEKPVIKEPETDKPTSNKSEKEQSIKESDGGQQVVDAGVTDSSHETQSEESTTTVVETNTGDDSTNEIDTSFAVDSLTSSDLNGFELPLLSSFADQRQAALIAQGLKTLSQPFDKAATLSNERSLPESFSNRSLLQYLYSSVLDVNLGEDYDEMAQVGERVSLDQLQPGDLLFWENQGQPTKVAMYLAEGKYLMADEPLQNQNVVIPSVNKTKTTLEEKGAQEDSLPGVRIYTLQGYSEDENGKVRLASSEEGTLPEKMIESSEQHANPNFAQRVLADQNFTLIGEELLASYSASIDFRKNPVTESFIASIAEDARELGLQYDVYASVMIAQAILETGSGGSLLSKAPYYNLFGIKGLYNGNSVSMKTMEDDGTGNLYQITAAFRNYPNFRASLTDYVSLIRGGTGYNQTFYQGVWRSEAKNYLQATAFLTGRYATDTSYNNKLNSLIATYHLTQYDEPRVADAGVIITRRDAIPNSYAEKMIFPDYNGVDYNHSGSYPVGQCTWYVYNRIAQLGGTVDDFMGNGGEWGQRGASLGYRTTQIPTVGYAVSFHPGVASSSKQYGHVAFVEAVGPEGILVSEGNVVGPTTVSYRVIPNSIARTNQVTYVAPK</sequence>
<comment type="caution">
    <text evidence="8">The sequence shown here is derived from an EMBL/GenBank/DDBJ whole genome shotgun (WGS) entry which is preliminary data.</text>
</comment>
<keyword evidence="5" id="KW-0788">Thiol protease</keyword>
<dbReference type="InterPro" id="IPR051056">
    <property type="entry name" value="Glycosyl_Hydrolase_73"/>
</dbReference>
<dbReference type="RefSeq" id="WP_237583876.1">
    <property type="nucleotide sequence ID" value="NZ_MAEI02000001.1"/>
</dbReference>
<evidence type="ECO:0000256" key="6">
    <source>
        <dbReference type="SAM" id="MobiDB-lite"/>
    </source>
</evidence>
<evidence type="ECO:0000313" key="9">
    <source>
        <dbReference type="Proteomes" id="UP001429357"/>
    </source>
</evidence>
<dbReference type="PANTHER" id="PTHR33308">
    <property type="entry name" value="PEPTIDOGLYCAN HYDROLASE FLGJ"/>
    <property type="match status" value="1"/>
</dbReference>
<dbReference type="Pfam" id="PF01832">
    <property type="entry name" value="Glucosaminidase"/>
    <property type="match status" value="1"/>
</dbReference>
<organism evidence="8 9">
    <name type="scientific">Enterococcus diestrammenae</name>
    <dbReference type="NCBI Taxonomy" id="1155073"/>
    <lineage>
        <taxon>Bacteria</taxon>
        <taxon>Bacillati</taxon>
        <taxon>Bacillota</taxon>
        <taxon>Bacilli</taxon>
        <taxon>Lactobacillales</taxon>
        <taxon>Enterococcaceae</taxon>
        <taxon>Enterococcus</taxon>
    </lineage>
</organism>
<evidence type="ECO:0000256" key="4">
    <source>
        <dbReference type="ARBA" id="ARBA00022801"/>
    </source>
</evidence>
<dbReference type="InterPro" id="IPR002901">
    <property type="entry name" value="MGlyc_endo_b_GlcNAc-like_dom"/>
</dbReference>
<keyword evidence="4" id="KW-0378">Hydrolase</keyword>
<evidence type="ECO:0000256" key="3">
    <source>
        <dbReference type="ARBA" id="ARBA00022670"/>
    </source>
</evidence>
<dbReference type="Gene3D" id="4.10.80.30">
    <property type="entry name" value="DNA polymerase, domain 6"/>
    <property type="match status" value="1"/>
</dbReference>
<evidence type="ECO:0000259" key="7">
    <source>
        <dbReference type="PROSITE" id="PS50911"/>
    </source>
</evidence>
<dbReference type="PROSITE" id="PS50911">
    <property type="entry name" value="CHAP"/>
    <property type="match status" value="1"/>
</dbReference>
<proteinExistence type="inferred from homology"/>
<feature type="compositionally biased region" description="Basic and acidic residues" evidence="6">
    <location>
        <begin position="1"/>
        <end position="37"/>
    </location>
</feature>
<evidence type="ECO:0000256" key="1">
    <source>
        <dbReference type="ARBA" id="ARBA00007074"/>
    </source>
</evidence>
<comment type="similarity">
    <text evidence="2">Belongs to the glycosyl hydrolase 73 family.</text>
</comment>
<evidence type="ECO:0000256" key="2">
    <source>
        <dbReference type="ARBA" id="ARBA00010266"/>
    </source>
</evidence>
<dbReference type="InterPro" id="IPR007921">
    <property type="entry name" value="CHAP_dom"/>
</dbReference>
<accession>A0ABV0F1E7</accession>
<evidence type="ECO:0000256" key="5">
    <source>
        <dbReference type="ARBA" id="ARBA00022807"/>
    </source>
</evidence>
<dbReference type="Pfam" id="PF00877">
    <property type="entry name" value="NLPC_P60"/>
    <property type="match status" value="1"/>
</dbReference>
<dbReference type="PANTHER" id="PTHR33308:SF9">
    <property type="entry name" value="PEPTIDOGLYCAN HYDROLASE FLGJ"/>
    <property type="match status" value="1"/>
</dbReference>
<name>A0ABV0F1E7_9ENTE</name>
<protein>
    <recommendedName>
        <fullName evidence="7">Peptidase C51 domain-containing protein</fullName>
    </recommendedName>
</protein>
<evidence type="ECO:0000313" key="8">
    <source>
        <dbReference type="EMBL" id="MEO1781878.1"/>
    </source>
</evidence>
<keyword evidence="3" id="KW-0645">Protease</keyword>
<dbReference type="InterPro" id="IPR000064">
    <property type="entry name" value="NLP_P60_dom"/>
</dbReference>
<dbReference type="SUPFAM" id="SSF54001">
    <property type="entry name" value="Cysteine proteinases"/>
    <property type="match status" value="2"/>
</dbReference>
<dbReference type="Gene3D" id="1.10.530.10">
    <property type="match status" value="1"/>
</dbReference>
<reference evidence="8 9" key="2">
    <citation type="submission" date="2024-02" db="EMBL/GenBank/DDBJ databases">
        <title>The Genome Sequence of Enterococcus diestrammenae JM9A.</title>
        <authorList>
            <person name="Earl A."/>
            <person name="Manson A."/>
            <person name="Gilmore M."/>
            <person name="Sanders J."/>
            <person name="Shea T."/>
            <person name="Howe W."/>
            <person name="Livny J."/>
            <person name="Cuomo C."/>
            <person name="Neafsey D."/>
            <person name="Birren B."/>
        </authorList>
    </citation>
    <scope>NUCLEOTIDE SEQUENCE [LARGE SCALE GENOMIC DNA]</scope>
    <source>
        <strain evidence="8 9">JM9A</strain>
    </source>
</reference>
<dbReference type="Gene3D" id="3.90.1720.10">
    <property type="entry name" value="endopeptidase domain like (from Nostoc punctiforme)"/>
    <property type="match status" value="2"/>
</dbReference>
<feature type="region of interest" description="Disordered" evidence="6">
    <location>
        <begin position="1"/>
        <end position="75"/>
    </location>
</feature>
<dbReference type="SMART" id="SM00047">
    <property type="entry name" value="LYZ2"/>
    <property type="match status" value="1"/>
</dbReference>
<comment type="similarity">
    <text evidence="1">Belongs to the peptidase C40 family.</text>
</comment>